<proteinExistence type="predicted"/>
<name>A0AAN0JLP1_AMPQE</name>
<reference evidence="2" key="2">
    <citation type="submission" date="2024-06" db="UniProtKB">
        <authorList>
            <consortium name="EnsemblMetazoa"/>
        </authorList>
    </citation>
    <scope>IDENTIFICATION</scope>
</reference>
<evidence type="ECO:0000313" key="3">
    <source>
        <dbReference type="Proteomes" id="UP000007879"/>
    </source>
</evidence>
<dbReference type="EnsemblMetazoa" id="XM_020002117.1">
    <property type="protein sequence ID" value="XP_019857676.1"/>
    <property type="gene ID" value="LOC109585976"/>
</dbReference>
<dbReference type="GeneID" id="109585976"/>
<dbReference type="AlphaFoldDB" id="A0AAN0JLP1"/>
<feature type="compositionally biased region" description="Low complexity" evidence="1">
    <location>
        <begin position="25"/>
        <end position="42"/>
    </location>
</feature>
<dbReference type="RefSeq" id="XP_019857676.1">
    <property type="nucleotide sequence ID" value="XM_020002117.1"/>
</dbReference>
<evidence type="ECO:0000256" key="1">
    <source>
        <dbReference type="SAM" id="MobiDB-lite"/>
    </source>
</evidence>
<feature type="compositionally biased region" description="Basic and acidic residues" evidence="1">
    <location>
        <begin position="48"/>
        <end position="58"/>
    </location>
</feature>
<reference evidence="3" key="1">
    <citation type="journal article" date="2010" name="Nature">
        <title>The Amphimedon queenslandica genome and the evolution of animal complexity.</title>
        <authorList>
            <person name="Srivastava M."/>
            <person name="Simakov O."/>
            <person name="Chapman J."/>
            <person name="Fahey B."/>
            <person name="Gauthier M.E."/>
            <person name="Mitros T."/>
            <person name="Richards G.S."/>
            <person name="Conaco C."/>
            <person name="Dacre M."/>
            <person name="Hellsten U."/>
            <person name="Larroux C."/>
            <person name="Putnam N.H."/>
            <person name="Stanke M."/>
            <person name="Adamska M."/>
            <person name="Darling A."/>
            <person name="Degnan S.M."/>
            <person name="Oakley T.H."/>
            <person name="Plachetzki D.C."/>
            <person name="Zhai Y."/>
            <person name="Adamski M."/>
            <person name="Calcino A."/>
            <person name="Cummins S.F."/>
            <person name="Goodstein D.M."/>
            <person name="Harris C."/>
            <person name="Jackson D.J."/>
            <person name="Leys S.P."/>
            <person name="Shu S."/>
            <person name="Woodcroft B.J."/>
            <person name="Vervoort M."/>
            <person name="Kosik K.S."/>
            <person name="Manning G."/>
            <person name="Degnan B.M."/>
            <person name="Rokhsar D.S."/>
        </authorList>
    </citation>
    <scope>NUCLEOTIDE SEQUENCE [LARGE SCALE GENOMIC DNA]</scope>
</reference>
<protein>
    <submittedName>
        <fullName evidence="2">Uncharacterized protein</fullName>
    </submittedName>
</protein>
<evidence type="ECO:0000313" key="2">
    <source>
        <dbReference type="EnsemblMetazoa" id="XP_019857676.1"/>
    </source>
</evidence>
<accession>A0AAN0JLP1</accession>
<organism evidence="2 3">
    <name type="scientific">Amphimedon queenslandica</name>
    <name type="common">Sponge</name>
    <dbReference type="NCBI Taxonomy" id="400682"/>
    <lineage>
        <taxon>Eukaryota</taxon>
        <taxon>Metazoa</taxon>
        <taxon>Porifera</taxon>
        <taxon>Demospongiae</taxon>
        <taxon>Heteroscleromorpha</taxon>
        <taxon>Haplosclerida</taxon>
        <taxon>Niphatidae</taxon>
        <taxon>Amphimedon</taxon>
    </lineage>
</organism>
<dbReference type="Proteomes" id="UP000007879">
    <property type="component" value="Unassembled WGS sequence"/>
</dbReference>
<dbReference type="KEGG" id="aqu:109585976"/>
<sequence length="348" mass="38929">MEDDGRGQCSNGNNGGEQGSDEASDSSSSSSSHADPISDESSICSGPSEKEHHHDDTKPAAASIEKAKWYIIATFGDECESQVIFAATKRLNALIEYIKKYHNDKKKLQDAPFQFEKDKSYIELIFDSEQKPQDIKEWVVTPLITPCKFFQQHINDFGDKKDSFPPSCLVYADPLCDAVPVLRYSVPVKNVIEPFSLLIYKRRDRSTSSSSNTITEVTAVSSNGGASVPANVVIDVDKVKKVINDVLVSHHARLNYLKTSLSDLANQLYEVGLINDEVRETCSMDKFIAEFKASFHFLDDMSEVQDHCKKFLNSFIAVRGSYINAAKFLRQKWTEAIKTELGIDFIID</sequence>
<feature type="region of interest" description="Disordered" evidence="1">
    <location>
        <begin position="1"/>
        <end position="59"/>
    </location>
</feature>
<keyword evidence="3" id="KW-1185">Reference proteome</keyword>